<organism evidence="4 5">
    <name type="scientific">Agrilus planipennis</name>
    <name type="common">Emerald ash borer</name>
    <name type="synonym">Agrilus marcopoli</name>
    <dbReference type="NCBI Taxonomy" id="224129"/>
    <lineage>
        <taxon>Eukaryota</taxon>
        <taxon>Metazoa</taxon>
        <taxon>Ecdysozoa</taxon>
        <taxon>Arthropoda</taxon>
        <taxon>Hexapoda</taxon>
        <taxon>Insecta</taxon>
        <taxon>Pterygota</taxon>
        <taxon>Neoptera</taxon>
        <taxon>Endopterygota</taxon>
        <taxon>Coleoptera</taxon>
        <taxon>Polyphaga</taxon>
        <taxon>Elateriformia</taxon>
        <taxon>Buprestoidea</taxon>
        <taxon>Buprestidae</taxon>
        <taxon>Agrilinae</taxon>
        <taxon>Agrilus</taxon>
    </lineage>
</organism>
<proteinExistence type="predicted"/>
<dbReference type="InterPro" id="IPR013162">
    <property type="entry name" value="CD80_C2-set"/>
</dbReference>
<dbReference type="PANTHER" id="PTHR21261:SF15">
    <property type="entry name" value="BEATEN PATH IIIA, ISOFORM D-RELATED"/>
    <property type="match status" value="1"/>
</dbReference>
<name>A0A7F5RGA7_AGRPL</name>
<dbReference type="PANTHER" id="PTHR21261">
    <property type="entry name" value="BEAT PROTEIN"/>
    <property type="match status" value="1"/>
</dbReference>
<keyword evidence="4" id="KW-1185">Reference proteome</keyword>
<evidence type="ECO:0000256" key="2">
    <source>
        <dbReference type="SAM" id="SignalP"/>
    </source>
</evidence>
<reference evidence="5" key="1">
    <citation type="submission" date="2025-08" db="UniProtKB">
        <authorList>
            <consortium name="RefSeq"/>
        </authorList>
    </citation>
    <scope>IDENTIFICATION</scope>
    <source>
        <tissue evidence="5">Entire body</tissue>
    </source>
</reference>
<dbReference type="FunCoup" id="A0A7F5RGA7">
    <property type="interactions" value="7"/>
</dbReference>
<dbReference type="OrthoDB" id="7375975at2759"/>
<feature type="domain" description="Ig-like" evidence="3">
    <location>
        <begin position="139"/>
        <end position="221"/>
    </location>
</feature>
<dbReference type="SUPFAM" id="SSF48726">
    <property type="entry name" value="Immunoglobulin"/>
    <property type="match status" value="2"/>
</dbReference>
<keyword evidence="2" id="KW-0732">Signal</keyword>
<protein>
    <submittedName>
        <fullName evidence="5">Uncharacterized protein LOC108735094</fullName>
    </submittedName>
</protein>
<dbReference type="GeneID" id="108735094"/>
<evidence type="ECO:0000313" key="5">
    <source>
        <dbReference type="RefSeq" id="XP_025835044.1"/>
    </source>
</evidence>
<feature type="signal peptide" evidence="2">
    <location>
        <begin position="1"/>
        <end position="17"/>
    </location>
</feature>
<dbReference type="Proteomes" id="UP000192223">
    <property type="component" value="Unplaced"/>
</dbReference>
<dbReference type="FunFam" id="2.60.40.10:FF:000437">
    <property type="entry name" value="Beat-IIIc, isoform A"/>
    <property type="match status" value="1"/>
</dbReference>
<dbReference type="Gene3D" id="2.60.40.10">
    <property type="entry name" value="Immunoglobulins"/>
    <property type="match status" value="2"/>
</dbReference>
<dbReference type="Pfam" id="PF08205">
    <property type="entry name" value="C2-set_2"/>
    <property type="match status" value="1"/>
</dbReference>
<feature type="chain" id="PRO_5029016824" evidence="2">
    <location>
        <begin position="18"/>
        <end position="286"/>
    </location>
</feature>
<dbReference type="PROSITE" id="PS50835">
    <property type="entry name" value="IG_LIKE"/>
    <property type="match status" value="2"/>
</dbReference>
<keyword evidence="1" id="KW-1015">Disulfide bond</keyword>
<feature type="domain" description="Ig-like" evidence="3">
    <location>
        <begin position="33"/>
        <end position="130"/>
    </location>
</feature>
<gene>
    <name evidence="5" type="primary">LOC108735094</name>
</gene>
<dbReference type="InParanoid" id="A0A7F5RGA7"/>
<dbReference type="RefSeq" id="XP_025835044.1">
    <property type="nucleotide sequence ID" value="XM_025979259.1"/>
</dbReference>
<dbReference type="InterPro" id="IPR013783">
    <property type="entry name" value="Ig-like_fold"/>
</dbReference>
<dbReference type="AlphaFoldDB" id="A0A7F5RGA7"/>
<evidence type="ECO:0000259" key="3">
    <source>
        <dbReference type="PROSITE" id="PS50835"/>
    </source>
</evidence>
<sequence>MELLIVVVLHFLTSAGGLKLTNMTIPLVADTRSPMELHCRFDMENEELYAVKWYKDDHEFFRYMPHQQPHKQTFHVPGVHLLSDEWDCSFSHCRLVLSGLSRPHSSGAYRCEISTEAPTFRLASETRNVTVATLPESGPRIEGLQESYIEGETVTANCSSYPSDPAPILTWRINNVEASLFTRNNAASEPDQDGLTSRSALLVFQAERKHSQEGDTIELRCETALPGVPLPPRAAVRRISIKSVHQHQQTVNNQQLLWHNSSAYLPGTLPRLFAVIYFSLVIKWLH</sequence>
<dbReference type="InterPro" id="IPR036179">
    <property type="entry name" value="Ig-like_dom_sf"/>
</dbReference>
<evidence type="ECO:0000313" key="4">
    <source>
        <dbReference type="Proteomes" id="UP000192223"/>
    </source>
</evidence>
<evidence type="ECO:0000256" key="1">
    <source>
        <dbReference type="ARBA" id="ARBA00023157"/>
    </source>
</evidence>
<dbReference type="InterPro" id="IPR007110">
    <property type="entry name" value="Ig-like_dom"/>
</dbReference>
<dbReference type="KEGG" id="apln:108735094"/>
<accession>A0A7F5RGA7</accession>